<dbReference type="Proteomes" id="UP000007076">
    <property type="component" value="Chromosome"/>
</dbReference>
<evidence type="ECO:0000313" key="2">
    <source>
        <dbReference type="EMBL" id="BAJ30096.1"/>
    </source>
</evidence>
<dbReference type="STRING" id="452652.KSE_43120"/>
<dbReference type="EMBL" id="AP010968">
    <property type="protein sequence ID" value="BAJ30096.1"/>
    <property type="molecule type" value="Genomic_DNA"/>
</dbReference>
<dbReference type="RefSeq" id="WP_014137396.1">
    <property type="nucleotide sequence ID" value="NC_016109.1"/>
</dbReference>
<feature type="compositionally biased region" description="Basic and acidic residues" evidence="1">
    <location>
        <begin position="12"/>
        <end position="22"/>
    </location>
</feature>
<proteinExistence type="predicted"/>
<name>E4NF16_KITSK</name>
<accession>E4NF16</accession>
<sequence>MAVSTNTRKTKTRAEYRAEQRQRAPVGDALADYDPAYAAKAMERGIPKDWPFCTCGADVCPDKGAA</sequence>
<feature type="region of interest" description="Disordered" evidence="1">
    <location>
        <begin position="1"/>
        <end position="24"/>
    </location>
</feature>
<dbReference type="AlphaFoldDB" id="E4NF16"/>
<dbReference type="eggNOG" id="ENOG50323IT">
    <property type="taxonomic scope" value="Bacteria"/>
</dbReference>
<evidence type="ECO:0000256" key="1">
    <source>
        <dbReference type="SAM" id="MobiDB-lite"/>
    </source>
</evidence>
<organism evidence="2 3">
    <name type="scientific">Kitasatospora setae (strain ATCC 33774 / DSM 43861 / JCM 3304 / KCC A-0304 / NBRC 14216 / KM-6054)</name>
    <name type="common">Streptomyces setae</name>
    <dbReference type="NCBI Taxonomy" id="452652"/>
    <lineage>
        <taxon>Bacteria</taxon>
        <taxon>Bacillati</taxon>
        <taxon>Actinomycetota</taxon>
        <taxon>Actinomycetes</taxon>
        <taxon>Kitasatosporales</taxon>
        <taxon>Streptomycetaceae</taxon>
        <taxon>Kitasatospora</taxon>
    </lineage>
</organism>
<reference evidence="2 3" key="1">
    <citation type="journal article" date="2010" name="DNA Res.">
        <title>Genome sequence of Kitasatospora setae NBRC 14216T: an evolutionary snapshot of the family Streptomycetaceae.</title>
        <authorList>
            <person name="Ichikawa N."/>
            <person name="Oguchi A."/>
            <person name="Ikeda H."/>
            <person name="Ishikawa J."/>
            <person name="Kitani S."/>
            <person name="Watanabe Y."/>
            <person name="Nakamura S."/>
            <person name="Katano Y."/>
            <person name="Kishi E."/>
            <person name="Sasagawa M."/>
            <person name="Ankai A."/>
            <person name="Fukui S."/>
            <person name="Hashimoto Y."/>
            <person name="Kamata S."/>
            <person name="Otoguro M."/>
            <person name="Tanikawa S."/>
            <person name="Nihira T."/>
            <person name="Horinouchi S."/>
            <person name="Ohnishi Y."/>
            <person name="Hayakawa M."/>
            <person name="Kuzuyama T."/>
            <person name="Arisawa A."/>
            <person name="Nomoto F."/>
            <person name="Miura H."/>
            <person name="Takahashi Y."/>
            <person name="Fujita N."/>
        </authorList>
    </citation>
    <scope>NUCLEOTIDE SEQUENCE [LARGE SCALE GENOMIC DNA]</scope>
    <source>
        <strain evidence="3">ATCC 33774 / DSM 43861 / JCM 3304 / KCC A-0304 / NBRC 14216 / KM-6054</strain>
    </source>
</reference>
<evidence type="ECO:0000313" key="3">
    <source>
        <dbReference type="Proteomes" id="UP000007076"/>
    </source>
</evidence>
<dbReference type="HOGENOM" id="CLU_2825396_0_0_11"/>
<dbReference type="PATRIC" id="fig|452652.3.peg.4296"/>
<protein>
    <submittedName>
        <fullName evidence="2">Uncharacterized protein</fullName>
    </submittedName>
</protein>
<keyword evidence="3" id="KW-1185">Reference proteome</keyword>
<dbReference type="KEGG" id="ksk:KSE_43120"/>
<gene>
    <name evidence="2" type="ordered locus">KSE_43120</name>
</gene>